<evidence type="ECO:0000313" key="1">
    <source>
        <dbReference type="EMBL" id="KKQ69907.1"/>
    </source>
</evidence>
<sequence>MRKYKKGDKVRIIDKRDEIVSDVCFVEDMIKFIGMEVEITEFAGINYRVNGNTFIWADQWFEEIVSENITVETVQPEPEKRIAKVEKKEIPLVLKILITELKTKWALGLYAVFLPHKFRFNRGKDFFSVADEKEFSFYVEYRNDIGAEECLRLFGVALYHLISGKSEYTHECFLFDGYRYPLDSDLWPTISLLLKGEAKDLDEIEKMIEAINPDDIKVNVPSVPTVNVVTIKNRNADDIIRELASENIKIISHKQVADIWGLVFPENVQIRYSEASLHESIEANANGEQWALGYYSGQNPRQMRQEIGTGSRDFYNNDWWLANKEDFWATKTNIEPGYYLLNFNGKFADKNYYTQERFIRELGPVYKRCHEFVVSETVLSNYRVCNKERLLERWCHWGEEIDSDRRRVTVGGFDSDGLRVGGEFCARSYDILRVVIARKFDF</sequence>
<gene>
    <name evidence="1" type="ORF">US91_C0008G0027</name>
</gene>
<name>A0A0G0JTE0_9BACT</name>
<dbReference type="Proteomes" id="UP000034022">
    <property type="component" value="Unassembled WGS sequence"/>
</dbReference>
<proteinExistence type="predicted"/>
<protein>
    <submittedName>
        <fullName evidence="1">Uncharacterized protein</fullName>
    </submittedName>
</protein>
<reference evidence="1" key="1">
    <citation type="journal article" date="2015" name="Nature">
        <title>rRNA introns, odd ribosomes, and small enigmatic genomes across a large radiation of phyla.</title>
        <authorList>
            <person name="Brown C.T."/>
            <person name="Hug L.A."/>
            <person name="Thomas B.C."/>
            <person name="Sharon I."/>
            <person name="Castelle C.J."/>
            <person name="Singh A."/>
            <person name="Wilkins M.J."/>
            <person name="Williams K.H."/>
            <person name="Banfield J.F."/>
        </authorList>
    </citation>
    <scope>NUCLEOTIDE SEQUENCE [LARGE SCALE GENOMIC DNA]</scope>
</reference>
<dbReference type="AlphaFoldDB" id="A0A0G0JTE0"/>
<accession>A0A0G0JTE0</accession>
<comment type="caution">
    <text evidence="1">The sequence shown here is derived from an EMBL/GenBank/DDBJ whole genome shotgun (WGS) entry which is preliminary data.</text>
</comment>
<dbReference type="EMBL" id="LBUU01000008">
    <property type="protein sequence ID" value="KKQ69907.1"/>
    <property type="molecule type" value="Genomic_DNA"/>
</dbReference>
<evidence type="ECO:0000313" key="2">
    <source>
        <dbReference type="Proteomes" id="UP000034022"/>
    </source>
</evidence>
<organism evidence="1 2">
    <name type="scientific">Candidatus Falkowbacteria bacterium GW2011_GWE1_38_31</name>
    <dbReference type="NCBI Taxonomy" id="1618638"/>
    <lineage>
        <taxon>Bacteria</taxon>
        <taxon>Candidatus Falkowiibacteriota</taxon>
    </lineage>
</organism>